<evidence type="ECO:0000259" key="1">
    <source>
        <dbReference type="SMART" id="SM00507"/>
    </source>
</evidence>
<keyword evidence="2" id="KW-0255">Endonuclease</keyword>
<dbReference type="RefSeq" id="WP_310890830.1">
    <property type="nucleotide sequence ID" value="NZ_BAAAGR010000001.1"/>
</dbReference>
<keyword evidence="2" id="KW-0378">Hydrolase</keyword>
<protein>
    <submittedName>
        <fullName evidence="2">HNH endonuclease</fullName>
    </submittedName>
</protein>
<dbReference type="AlphaFoldDB" id="A0AAJ2LV86"/>
<comment type="caution">
    <text evidence="2">The sequence shown here is derived from an EMBL/GenBank/DDBJ whole genome shotgun (WGS) entry which is preliminary data.</text>
</comment>
<gene>
    <name evidence="2" type="ORF">KZC50_04965</name>
</gene>
<name>A0AAJ2LV86_9MICO</name>
<accession>A0AAJ2LV86</accession>
<dbReference type="Pfam" id="PF02720">
    <property type="entry name" value="DUF222"/>
    <property type="match status" value="1"/>
</dbReference>
<organism evidence="2 3">
    <name type="scientific">Microbacterium aurantiacum</name>
    <dbReference type="NCBI Taxonomy" id="162393"/>
    <lineage>
        <taxon>Bacteria</taxon>
        <taxon>Bacillati</taxon>
        <taxon>Actinomycetota</taxon>
        <taxon>Actinomycetes</taxon>
        <taxon>Micrococcales</taxon>
        <taxon>Microbacteriaceae</taxon>
        <taxon>Microbacterium</taxon>
    </lineage>
</organism>
<evidence type="ECO:0000313" key="3">
    <source>
        <dbReference type="Proteomes" id="UP001183582"/>
    </source>
</evidence>
<dbReference type="EMBL" id="JAHWXH010000001">
    <property type="protein sequence ID" value="MDS0244960.1"/>
    <property type="molecule type" value="Genomic_DNA"/>
</dbReference>
<keyword evidence="2" id="KW-0540">Nuclease</keyword>
<evidence type="ECO:0000313" key="2">
    <source>
        <dbReference type="EMBL" id="MDS0244960.1"/>
    </source>
</evidence>
<proteinExistence type="predicted"/>
<dbReference type="Proteomes" id="UP001183582">
    <property type="component" value="Unassembled WGS sequence"/>
</dbReference>
<dbReference type="CDD" id="cd00085">
    <property type="entry name" value="HNHc"/>
    <property type="match status" value="1"/>
</dbReference>
<sequence length="465" mass="50824">MNRSSAHAEYLSSRADPDLIDEADVLDAVYADRMGAADRDAWERFDHAQQVEVTCDSALDQLDDLSTVSRRATATQWRVIDDILRLARQDPEPWVGADPTADPAWSDPRGRSIASVRRLRSEFAVRAAVADIGARLRIAEVTVHAIAGRTATLRERCPRVWADFLDGRVSTENAATAADLAGALPDDATAWALFDNAVADAAQRCTPSGFRRRARAARERVHPEPIDERHARARQDRTVCSTPEFDGLATISLTTDAVDAASALGRIDAVVDHLLAQDGETRTRAQLRADVAIDLLRNGSSPLAVDAPSATAISITIPMMTLLGQGDAPATLDGYGPIPLETARRYAAGAKSLVRILTDPVTGTVLDIDRRTRRIPADLRRWLWARDPECAFPGCARSSRECDIDHRLDWQYGGKTSADNNEPLCTSHHPVKHESLWRLSRDPATGVREWTSPSGMTVGLDPPPF</sequence>
<dbReference type="SMART" id="SM00507">
    <property type="entry name" value="HNHc"/>
    <property type="match status" value="1"/>
</dbReference>
<dbReference type="InterPro" id="IPR003615">
    <property type="entry name" value="HNH_nuc"/>
</dbReference>
<dbReference type="InterPro" id="IPR003870">
    <property type="entry name" value="DUF222"/>
</dbReference>
<reference evidence="2 3" key="1">
    <citation type="submission" date="2021-06" db="EMBL/GenBank/DDBJ databases">
        <title>Genome-based taxonomic framework of Microbacterium strains isolated from marine environment, the description of four new species and reclassification of four preexisting species.</title>
        <authorList>
            <person name="Lee S.D."/>
            <person name="Kim S.-M."/>
            <person name="Byeon Y.-S."/>
            <person name="Yang H.L."/>
            <person name="Kim I.S."/>
        </authorList>
    </citation>
    <scope>NUCLEOTIDE SEQUENCE [LARGE SCALE GENOMIC DNA]</scope>
    <source>
        <strain evidence="2 3">KACC 20514</strain>
    </source>
</reference>
<feature type="domain" description="HNH nuclease" evidence="1">
    <location>
        <begin position="378"/>
        <end position="430"/>
    </location>
</feature>
<dbReference type="GeneID" id="301457556"/>
<dbReference type="GO" id="GO:0004519">
    <property type="term" value="F:endonuclease activity"/>
    <property type="evidence" value="ECO:0007669"/>
    <property type="project" value="UniProtKB-KW"/>
</dbReference>